<dbReference type="PANTHER" id="PTHR21022:SF19">
    <property type="entry name" value="PREPHENATE DEHYDRATASE-RELATED"/>
    <property type="match status" value="1"/>
</dbReference>
<dbReference type="InterPro" id="IPR002912">
    <property type="entry name" value="ACT_dom"/>
</dbReference>
<name>A0A6J6MM55_9ZZZZ</name>
<dbReference type="GO" id="GO:0004664">
    <property type="term" value="F:prephenate dehydratase activity"/>
    <property type="evidence" value="ECO:0007669"/>
    <property type="project" value="UniProtKB-EC"/>
</dbReference>
<evidence type="ECO:0000313" key="10">
    <source>
        <dbReference type="EMBL" id="CAB4675380.1"/>
    </source>
</evidence>
<accession>A0A6J6MM55</accession>
<protein>
    <recommendedName>
        <fullName evidence="2">prephenate dehydratase</fullName>
        <ecNumber evidence="2">4.2.1.51</ecNumber>
    </recommendedName>
</protein>
<dbReference type="InterPro" id="IPR045865">
    <property type="entry name" value="ACT-like_dom_sf"/>
</dbReference>
<evidence type="ECO:0000256" key="7">
    <source>
        <dbReference type="ARBA" id="ARBA00047848"/>
    </source>
</evidence>
<evidence type="ECO:0000256" key="1">
    <source>
        <dbReference type="ARBA" id="ARBA00004741"/>
    </source>
</evidence>
<reference evidence="10" key="1">
    <citation type="submission" date="2020-05" db="EMBL/GenBank/DDBJ databases">
        <authorList>
            <person name="Chiriac C."/>
            <person name="Salcher M."/>
            <person name="Ghai R."/>
            <person name="Kavagutti S V."/>
        </authorList>
    </citation>
    <scope>NUCLEOTIDE SEQUENCE</scope>
</reference>
<dbReference type="PROSITE" id="PS00857">
    <property type="entry name" value="PREPHENATE_DEHYDR_1"/>
    <property type="match status" value="1"/>
</dbReference>
<keyword evidence="4" id="KW-0057">Aromatic amino acid biosynthesis</keyword>
<dbReference type="Gene3D" id="3.40.190.10">
    <property type="entry name" value="Periplasmic binding protein-like II"/>
    <property type="match status" value="2"/>
</dbReference>
<dbReference type="PROSITE" id="PS51671">
    <property type="entry name" value="ACT"/>
    <property type="match status" value="1"/>
</dbReference>
<feature type="domain" description="Prephenate dehydratase" evidence="8">
    <location>
        <begin position="44"/>
        <end position="224"/>
    </location>
</feature>
<evidence type="ECO:0000259" key="9">
    <source>
        <dbReference type="PROSITE" id="PS51671"/>
    </source>
</evidence>
<dbReference type="PROSITE" id="PS00858">
    <property type="entry name" value="PREPHENATE_DEHYDR_2"/>
    <property type="match status" value="1"/>
</dbReference>
<dbReference type="EC" id="4.2.1.51" evidence="2"/>
<organism evidence="10">
    <name type="scientific">freshwater metagenome</name>
    <dbReference type="NCBI Taxonomy" id="449393"/>
    <lineage>
        <taxon>unclassified sequences</taxon>
        <taxon>metagenomes</taxon>
        <taxon>ecological metagenomes</taxon>
    </lineage>
</organism>
<dbReference type="PROSITE" id="PS51171">
    <property type="entry name" value="PREPHENATE_DEHYDR_3"/>
    <property type="match status" value="1"/>
</dbReference>
<evidence type="ECO:0000256" key="6">
    <source>
        <dbReference type="ARBA" id="ARBA00023239"/>
    </source>
</evidence>
<feature type="domain" description="ACT" evidence="9">
    <location>
        <begin position="237"/>
        <end position="314"/>
    </location>
</feature>
<evidence type="ECO:0000256" key="4">
    <source>
        <dbReference type="ARBA" id="ARBA00023141"/>
    </source>
</evidence>
<keyword evidence="5" id="KW-0584">Phenylalanine biosynthesis</keyword>
<dbReference type="SUPFAM" id="SSF55021">
    <property type="entry name" value="ACT-like"/>
    <property type="match status" value="1"/>
</dbReference>
<dbReference type="PANTHER" id="PTHR21022">
    <property type="entry name" value="PREPHENATE DEHYDRATASE P PROTEIN"/>
    <property type="match status" value="1"/>
</dbReference>
<evidence type="ECO:0000256" key="5">
    <source>
        <dbReference type="ARBA" id="ARBA00023222"/>
    </source>
</evidence>
<dbReference type="AlphaFoldDB" id="A0A6J6MM55"/>
<dbReference type="Pfam" id="PF01842">
    <property type="entry name" value="ACT"/>
    <property type="match status" value="1"/>
</dbReference>
<dbReference type="InterPro" id="IPR018528">
    <property type="entry name" value="Preph_deHydtase_CS"/>
</dbReference>
<keyword evidence="6" id="KW-0456">Lyase</keyword>
<keyword evidence="3" id="KW-0028">Amino-acid biosynthesis</keyword>
<comment type="catalytic activity">
    <reaction evidence="7">
        <text>prephenate + H(+) = 3-phenylpyruvate + CO2 + H2O</text>
        <dbReference type="Rhea" id="RHEA:21648"/>
        <dbReference type="ChEBI" id="CHEBI:15377"/>
        <dbReference type="ChEBI" id="CHEBI:15378"/>
        <dbReference type="ChEBI" id="CHEBI:16526"/>
        <dbReference type="ChEBI" id="CHEBI:18005"/>
        <dbReference type="ChEBI" id="CHEBI:29934"/>
        <dbReference type="EC" id="4.2.1.51"/>
    </reaction>
</comment>
<evidence type="ECO:0000259" key="8">
    <source>
        <dbReference type="PROSITE" id="PS51171"/>
    </source>
</evidence>
<dbReference type="GO" id="GO:0009094">
    <property type="term" value="P:L-phenylalanine biosynthetic process"/>
    <property type="evidence" value="ECO:0007669"/>
    <property type="project" value="UniProtKB-KW"/>
</dbReference>
<dbReference type="CDD" id="cd04905">
    <property type="entry name" value="ACT_CM-PDT"/>
    <property type="match status" value="1"/>
</dbReference>
<dbReference type="EMBL" id="CAEZWM010000310">
    <property type="protein sequence ID" value="CAB4675380.1"/>
    <property type="molecule type" value="Genomic_DNA"/>
</dbReference>
<sequence>MDLTKRCMIIEEVCPRGGFAEFHIRDDTGGGGPLGTSNLSLVIRVAYLGPEGTFTEEALRTQADLVAGETIPVRSVPEVFATVERGEAELGLVPIENAIEGAVALTLDVLAFESELLIQREVDLPISLNLCARPGTTLRDVRSILTMPMAVGQCREWLELKLPGVEVRAANSTAEAAQEVSRSRKAGIAAIANAGAAKKYGLKNLATAIEDHDRNQTRFVLLGRGVPAPTGHDRTSIVCFQRSDRPGSLLAMLQEFAARTINLTKVESRPTKHTLGDYCFFIDFEGHVSEPLVADCLRTLAAKQAKVKFLGSYPVAGSGAVARRSAAGKSWRDANSWVDALQAQVRSEDE</sequence>
<dbReference type="FunFam" id="3.30.70.260:FF:000012">
    <property type="entry name" value="Prephenate dehydratase"/>
    <property type="match status" value="1"/>
</dbReference>
<proteinExistence type="predicted"/>
<dbReference type="GO" id="GO:0005737">
    <property type="term" value="C:cytoplasm"/>
    <property type="evidence" value="ECO:0007669"/>
    <property type="project" value="TreeGrafter"/>
</dbReference>
<comment type="pathway">
    <text evidence="1">Amino-acid biosynthesis; L-phenylalanine biosynthesis; phenylpyruvate from prephenate: step 1/1.</text>
</comment>
<gene>
    <name evidence="10" type="ORF">UFOPK2242_01717</name>
</gene>
<dbReference type="InterPro" id="IPR001086">
    <property type="entry name" value="Preph_deHydtase"/>
</dbReference>
<evidence type="ECO:0000256" key="2">
    <source>
        <dbReference type="ARBA" id="ARBA00013147"/>
    </source>
</evidence>
<dbReference type="Pfam" id="PF00800">
    <property type="entry name" value="PDT"/>
    <property type="match status" value="1"/>
</dbReference>
<evidence type="ECO:0000256" key="3">
    <source>
        <dbReference type="ARBA" id="ARBA00022605"/>
    </source>
</evidence>
<dbReference type="NCBIfam" id="NF008865">
    <property type="entry name" value="PRK11898.1"/>
    <property type="match status" value="1"/>
</dbReference>
<dbReference type="SUPFAM" id="SSF53850">
    <property type="entry name" value="Periplasmic binding protein-like II"/>
    <property type="match status" value="1"/>
</dbReference>
<dbReference type="Gene3D" id="3.30.70.260">
    <property type="match status" value="1"/>
</dbReference>